<proteinExistence type="predicted"/>
<keyword evidence="2" id="KW-1185">Reference proteome</keyword>
<evidence type="ECO:0000313" key="2">
    <source>
        <dbReference type="Proteomes" id="UP000305202"/>
    </source>
</evidence>
<dbReference type="Proteomes" id="UP000305202">
    <property type="component" value="Unassembled WGS sequence"/>
</dbReference>
<organism evidence="1 2">
    <name type="scientific">Martelella alba</name>
    <dbReference type="NCBI Taxonomy" id="2590451"/>
    <lineage>
        <taxon>Bacteria</taxon>
        <taxon>Pseudomonadati</taxon>
        <taxon>Pseudomonadota</taxon>
        <taxon>Alphaproteobacteria</taxon>
        <taxon>Hyphomicrobiales</taxon>
        <taxon>Aurantimonadaceae</taxon>
        <taxon>Martelella</taxon>
    </lineage>
</organism>
<evidence type="ECO:0000313" key="1">
    <source>
        <dbReference type="EMBL" id="TKI08339.1"/>
    </source>
</evidence>
<name>A0ABY2SQH2_9HYPH</name>
<dbReference type="EMBL" id="SZPQ01000002">
    <property type="protein sequence ID" value="TKI08339.1"/>
    <property type="molecule type" value="Genomic_DNA"/>
</dbReference>
<gene>
    <name evidence="1" type="ORF">FCN80_04130</name>
</gene>
<dbReference type="RefSeq" id="WP_136988613.1">
    <property type="nucleotide sequence ID" value="NZ_SZPQ01000002.1"/>
</dbReference>
<accession>A0ABY2SQH2</accession>
<comment type="caution">
    <text evidence="1">The sequence shown here is derived from an EMBL/GenBank/DDBJ whole genome shotgun (WGS) entry which is preliminary data.</text>
</comment>
<sequence>MRYYDIRITDGNGKQLQQFTSLLANGNTNPAAQLVELDIPLYPMATPMGSAFVKIWGVGIDMLSQASNFNGMNIQIFAGMAAGLPLADPSQSGLVLQGTIQQAFGNWQGVNQTLDMIVNPSGGTPASPKNIVINWKKGALLATAIKNTLATAFPDYSIEINISSSLVLSHDAPGFYATISQFAAYVKQVSQSIITTNYSGVDIIIRPGKFVVYDGTTAATPRQLKFTDLIGQPTWIENQVINLTCVMRADINVGDYIKLPPGAIATTQASSYSQYRQSSIFQGTFQVQRVRLVGNSRQPDGNAWVTVIDAGVSTS</sequence>
<protein>
    <submittedName>
        <fullName evidence="1">Uncharacterized protein</fullName>
    </submittedName>
</protein>
<reference evidence="1 2" key="1">
    <citation type="submission" date="2019-04" db="EMBL/GenBank/DDBJ databases">
        <authorList>
            <person name="Li M."/>
            <person name="Gao C."/>
        </authorList>
    </citation>
    <scope>NUCLEOTIDE SEQUENCE [LARGE SCALE GENOMIC DNA]</scope>
    <source>
        <strain evidence="1 2">BGMRC 2031</strain>
    </source>
</reference>